<dbReference type="Proteomes" id="UP001164746">
    <property type="component" value="Chromosome 3"/>
</dbReference>
<feature type="region of interest" description="Disordered" evidence="1">
    <location>
        <begin position="76"/>
        <end position="111"/>
    </location>
</feature>
<keyword evidence="3" id="KW-1185">Reference proteome</keyword>
<accession>A0ABY7DJR9</accession>
<dbReference type="EMBL" id="CP111014">
    <property type="protein sequence ID" value="WAQ97962.1"/>
    <property type="molecule type" value="Genomic_DNA"/>
</dbReference>
<evidence type="ECO:0000313" key="2">
    <source>
        <dbReference type="EMBL" id="WAQ97962.1"/>
    </source>
</evidence>
<name>A0ABY7DJR9_MYAAR</name>
<evidence type="ECO:0000256" key="1">
    <source>
        <dbReference type="SAM" id="MobiDB-lite"/>
    </source>
</evidence>
<sequence length="182" mass="20137">MSAAFSSGVSNVPGPQTSQAFPLIDAYHSPLPQSFSLLDNRTHFLQAKHHKFLEMHPNGVLWIMIINLSASLSQTPQPMRPDLWQPNKSPEPGSAAGRGQRTSGGSHLSPRHANYSPNQCAFFHEQDGDFRDQYFRQLNATSEKWFLGINKDGSVRCGNRLVLSLKASKKGGGEKYGDQFPV</sequence>
<gene>
    <name evidence="2" type="ORF">MAR_022335</name>
</gene>
<reference evidence="2" key="1">
    <citation type="submission" date="2022-11" db="EMBL/GenBank/DDBJ databases">
        <title>Centuries of genome instability and evolution in soft-shell clam transmissible cancer (bioRxiv).</title>
        <authorList>
            <person name="Hart S.F.M."/>
            <person name="Yonemitsu M.A."/>
            <person name="Giersch R.M."/>
            <person name="Beal B.F."/>
            <person name="Arriagada G."/>
            <person name="Davis B.W."/>
            <person name="Ostrander E.A."/>
            <person name="Goff S.P."/>
            <person name="Metzger M.J."/>
        </authorList>
    </citation>
    <scope>NUCLEOTIDE SEQUENCE</scope>
    <source>
        <strain evidence="2">MELC-2E11</strain>
        <tissue evidence="2">Siphon/mantle</tissue>
    </source>
</reference>
<proteinExistence type="predicted"/>
<organism evidence="2 3">
    <name type="scientific">Mya arenaria</name>
    <name type="common">Soft-shell clam</name>
    <dbReference type="NCBI Taxonomy" id="6604"/>
    <lineage>
        <taxon>Eukaryota</taxon>
        <taxon>Metazoa</taxon>
        <taxon>Spiralia</taxon>
        <taxon>Lophotrochozoa</taxon>
        <taxon>Mollusca</taxon>
        <taxon>Bivalvia</taxon>
        <taxon>Autobranchia</taxon>
        <taxon>Heteroconchia</taxon>
        <taxon>Euheterodonta</taxon>
        <taxon>Imparidentia</taxon>
        <taxon>Neoheterodontei</taxon>
        <taxon>Myida</taxon>
        <taxon>Myoidea</taxon>
        <taxon>Myidae</taxon>
        <taxon>Mya</taxon>
    </lineage>
</organism>
<protein>
    <submittedName>
        <fullName evidence="2">Uncharacterized protein</fullName>
    </submittedName>
</protein>
<evidence type="ECO:0000313" key="3">
    <source>
        <dbReference type="Proteomes" id="UP001164746"/>
    </source>
</evidence>